<dbReference type="GO" id="GO:0005506">
    <property type="term" value="F:iron ion binding"/>
    <property type="evidence" value="ECO:0007669"/>
    <property type="project" value="InterPro"/>
</dbReference>
<keyword evidence="3 7" id="KW-0560">Oxidoreductase</keyword>
<accession>A0A8K0R3Y0</accession>
<protein>
    <submittedName>
        <fullName evidence="9">Cytochrome P450</fullName>
    </submittedName>
</protein>
<keyword evidence="8" id="KW-0472">Membrane</keyword>
<sequence>MLTCCLRSIKLHSSSTPIPGLCLYNMAAFINIPWLLAIAIAAIFLYAANHSRSQNLPDGPSGLPFIGVLPDKKLKLHQQLARFVPRYGDFFSFNMGKSKIVVLSSPTAIEDLIVKKGQNFSSRPSSSSQAMIIAQDRLVQMEYGDLFRKHRKVTHTLLGMQNFKSFMPYQDYESKQTLRILMQNPSGFYQELQRYATSVTLSLLVGARLTNSDGQFSHEADHTTHKMFKYMRPGAWLADWIPVLDYLPNVLAPWRAKAQSFYESLIEFWSVLYDPVANRVKEGNAPDCFVKSFLESPNIESFSEAERRVLFSDIMAAGMETTATSLQFLFKAALLYPDFIKHAQAELDQVVGNDRLPDWDDRPNLPYIKAVIMELHRWCCTTPLSFFHATTREDTYRGKNIPAKTTVIYNTYAVHHNDEYFPQHHKFAPERYLPDSDKRRMVDGAFASVHYAFGAGRRECPGKHVADSSLYIAISRLLWAFNFELGSNPLPSDETAGDVPILGPAEFKCNVTVRSEKAKSVIEAASLIHDPATNIEDGSALYEETLLRAGKKLREL</sequence>
<dbReference type="SUPFAM" id="SSF48264">
    <property type="entry name" value="Cytochrome P450"/>
    <property type="match status" value="1"/>
</dbReference>
<gene>
    <name evidence="9" type="ORF">FB567DRAFT_529503</name>
</gene>
<organism evidence="9 10">
    <name type="scientific">Paraphoma chrysanthemicola</name>
    <dbReference type="NCBI Taxonomy" id="798071"/>
    <lineage>
        <taxon>Eukaryota</taxon>
        <taxon>Fungi</taxon>
        <taxon>Dikarya</taxon>
        <taxon>Ascomycota</taxon>
        <taxon>Pezizomycotina</taxon>
        <taxon>Dothideomycetes</taxon>
        <taxon>Pleosporomycetidae</taxon>
        <taxon>Pleosporales</taxon>
        <taxon>Pleosporineae</taxon>
        <taxon>Phaeosphaeriaceae</taxon>
        <taxon>Paraphoma</taxon>
    </lineage>
</organism>
<dbReference type="InterPro" id="IPR036396">
    <property type="entry name" value="Cyt_P450_sf"/>
</dbReference>
<dbReference type="InterPro" id="IPR002401">
    <property type="entry name" value="Cyt_P450_E_grp-I"/>
</dbReference>
<keyword evidence="8" id="KW-0812">Transmembrane</keyword>
<comment type="cofactor">
    <cofactor evidence="6">
        <name>heme</name>
        <dbReference type="ChEBI" id="CHEBI:30413"/>
    </cofactor>
</comment>
<proteinExistence type="inferred from homology"/>
<evidence type="ECO:0000256" key="3">
    <source>
        <dbReference type="ARBA" id="ARBA00023002"/>
    </source>
</evidence>
<dbReference type="CDD" id="cd11065">
    <property type="entry name" value="CYP64-like"/>
    <property type="match status" value="1"/>
</dbReference>
<dbReference type="EMBL" id="JAGMVJ010000013">
    <property type="protein sequence ID" value="KAH7083607.1"/>
    <property type="molecule type" value="Genomic_DNA"/>
</dbReference>
<dbReference type="PANTHER" id="PTHR46300">
    <property type="entry name" value="P450, PUTATIVE (EUROFUNG)-RELATED-RELATED"/>
    <property type="match status" value="1"/>
</dbReference>
<feature type="transmembrane region" description="Helical" evidence="8">
    <location>
        <begin position="21"/>
        <end position="47"/>
    </location>
</feature>
<evidence type="ECO:0000313" key="9">
    <source>
        <dbReference type="EMBL" id="KAH7083607.1"/>
    </source>
</evidence>
<keyword evidence="6 7" id="KW-0349">Heme</keyword>
<dbReference type="GO" id="GO:0016705">
    <property type="term" value="F:oxidoreductase activity, acting on paired donors, with incorporation or reduction of molecular oxygen"/>
    <property type="evidence" value="ECO:0007669"/>
    <property type="project" value="InterPro"/>
</dbReference>
<evidence type="ECO:0000256" key="7">
    <source>
        <dbReference type="RuleBase" id="RU000461"/>
    </source>
</evidence>
<evidence type="ECO:0000256" key="5">
    <source>
        <dbReference type="ARBA" id="ARBA00023033"/>
    </source>
</evidence>
<dbReference type="GO" id="GO:0020037">
    <property type="term" value="F:heme binding"/>
    <property type="evidence" value="ECO:0007669"/>
    <property type="project" value="InterPro"/>
</dbReference>
<dbReference type="AlphaFoldDB" id="A0A8K0R3Y0"/>
<evidence type="ECO:0000256" key="2">
    <source>
        <dbReference type="ARBA" id="ARBA00022723"/>
    </source>
</evidence>
<dbReference type="Pfam" id="PF00067">
    <property type="entry name" value="p450"/>
    <property type="match status" value="1"/>
</dbReference>
<dbReference type="PANTHER" id="PTHR46300:SF2">
    <property type="entry name" value="CYTOCHROME P450 MONOOXYGENASE ALNH-RELATED"/>
    <property type="match status" value="1"/>
</dbReference>
<keyword evidence="2 6" id="KW-0479">Metal-binding</keyword>
<dbReference type="InterPro" id="IPR050364">
    <property type="entry name" value="Cytochrome_P450_fung"/>
</dbReference>
<keyword evidence="10" id="KW-1185">Reference proteome</keyword>
<dbReference type="GO" id="GO:0004497">
    <property type="term" value="F:monooxygenase activity"/>
    <property type="evidence" value="ECO:0007669"/>
    <property type="project" value="UniProtKB-KW"/>
</dbReference>
<dbReference type="InterPro" id="IPR017972">
    <property type="entry name" value="Cyt_P450_CS"/>
</dbReference>
<keyword evidence="8" id="KW-1133">Transmembrane helix</keyword>
<dbReference type="PROSITE" id="PS00086">
    <property type="entry name" value="CYTOCHROME_P450"/>
    <property type="match status" value="1"/>
</dbReference>
<evidence type="ECO:0000256" key="1">
    <source>
        <dbReference type="ARBA" id="ARBA00010617"/>
    </source>
</evidence>
<evidence type="ECO:0000256" key="8">
    <source>
        <dbReference type="SAM" id="Phobius"/>
    </source>
</evidence>
<comment type="similarity">
    <text evidence="1 7">Belongs to the cytochrome P450 family.</text>
</comment>
<dbReference type="InterPro" id="IPR001128">
    <property type="entry name" value="Cyt_P450"/>
</dbReference>
<comment type="caution">
    <text evidence="9">The sequence shown here is derived from an EMBL/GenBank/DDBJ whole genome shotgun (WGS) entry which is preliminary data.</text>
</comment>
<evidence type="ECO:0000256" key="6">
    <source>
        <dbReference type="PIRSR" id="PIRSR602401-1"/>
    </source>
</evidence>
<evidence type="ECO:0000313" key="10">
    <source>
        <dbReference type="Proteomes" id="UP000813461"/>
    </source>
</evidence>
<dbReference type="Gene3D" id="1.10.630.10">
    <property type="entry name" value="Cytochrome P450"/>
    <property type="match status" value="1"/>
</dbReference>
<dbReference type="Proteomes" id="UP000813461">
    <property type="component" value="Unassembled WGS sequence"/>
</dbReference>
<dbReference type="OrthoDB" id="2789670at2759"/>
<name>A0A8K0R3Y0_9PLEO</name>
<reference evidence="9" key="1">
    <citation type="journal article" date="2021" name="Nat. Commun.">
        <title>Genetic determinants of endophytism in the Arabidopsis root mycobiome.</title>
        <authorList>
            <person name="Mesny F."/>
            <person name="Miyauchi S."/>
            <person name="Thiergart T."/>
            <person name="Pickel B."/>
            <person name="Atanasova L."/>
            <person name="Karlsson M."/>
            <person name="Huettel B."/>
            <person name="Barry K.W."/>
            <person name="Haridas S."/>
            <person name="Chen C."/>
            <person name="Bauer D."/>
            <person name="Andreopoulos W."/>
            <person name="Pangilinan J."/>
            <person name="LaButti K."/>
            <person name="Riley R."/>
            <person name="Lipzen A."/>
            <person name="Clum A."/>
            <person name="Drula E."/>
            <person name="Henrissat B."/>
            <person name="Kohler A."/>
            <person name="Grigoriev I.V."/>
            <person name="Martin F.M."/>
            <person name="Hacquard S."/>
        </authorList>
    </citation>
    <scope>NUCLEOTIDE SEQUENCE</scope>
    <source>
        <strain evidence="9">MPI-SDFR-AT-0120</strain>
    </source>
</reference>
<keyword evidence="5 7" id="KW-0503">Monooxygenase</keyword>
<evidence type="ECO:0000256" key="4">
    <source>
        <dbReference type="ARBA" id="ARBA00023004"/>
    </source>
</evidence>
<feature type="binding site" description="axial binding residue" evidence="6">
    <location>
        <position position="460"/>
    </location>
    <ligand>
        <name>heme</name>
        <dbReference type="ChEBI" id="CHEBI:30413"/>
    </ligand>
    <ligandPart>
        <name>Fe</name>
        <dbReference type="ChEBI" id="CHEBI:18248"/>
    </ligandPart>
</feature>
<dbReference type="PRINTS" id="PR00463">
    <property type="entry name" value="EP450I"/>
</dbReference>
<keyword evidence="4 6" id="KW-0408">Iron</keyword>